<evidence type="ECO:0008006" key="4">
    <source>
        <dbReference type="Google" id="ProtNLM"/>
    </source>
</evidence>
<accession>A0A6N6RE40</accession>
<dbReference type="RefSeq" id="WP_151668371.1">
    <property type="nucleotide sequence ID" value="NZ_WBVO01000014.1"/>
</dbReference>
<evidence type="ECO:0000256" key="1">
    <source>
        <dbReference type="SAM" id="SignalP"/>
    </source>
</evidence>
<evidence type="ECO:0000313" key="3">
    <source>
        <dbReference type="Proteomes" id="UP000468650"/>
    </source>
</evidence>
<evidence type="ECO:0000313" key="2">
    <source>
        <dbReference type="EMBL" id="KAB2805438.1"/>
    </source>
</evidence>
<keyword evidence="1" id="KW-0732">Signal</keyword>
<comment type="caution">
    <text evidence="2">The sequence shown here is derived from an EMBL/GenBank/DDBJ whole genome shotgun (WGS) entry which is preliminary data.</text>
</comment>
<feature type="signal peptide" evidence="1">
    <location>
        <begin position="1"/>
        <end position="18"/>
    </location>
</feature>
<dbReference type="EMBL" id="WBVO01000014">
    <property type="protein sequence ID" value="KAB2805438.1"/>
    <property type="molecule type" value="Genomic_DNA"/>
</dbReference>
<organism evidence="2 3">
    <name type="scientific">Phaeocystidibacter luteus</name>
    <dbReference type="NCBI Taxonomy" id="911197"/>
    <lineage>
        <taxon>Bacteria</taxon>
        <taxon>Pseudomonadati</taxon>
        <taxon>Bacteroidota</taxon>
        <taxon>Flavobacteriia</taxon>
        <taxon>Flavobacteriales</taxon>
        <taxon>Phaeocystidibacteraceae</taxon>
        <taxon>Phaeocystidibacter</taxon>
    </lineage>
</organism>
<keyword evidence="3" id="KW-1185">Reference proteome</keyword>
<dbReference type="AlphaFoldDB" id="A0A6N6RE40"/>
<dbReference type="Proteomes" id="UP000468650">
    <property type="component" value="Unassembled WGS sequence"/>
</dbReference>
<reference evidence="2 3" key="1">
    <citation type="submission" date="2019-09" db="EMBL/GenBank/DDBJ databases">
        <title>Genomes of family Cryomorphaceae.</title>
        <authorList>
            <person name="Bowman J.P."/>
        </authorList>
    </citation>
    <scope>NUCLEOTIDE SEQUENCE [LARGE SCALE GENOMIC DNA]</scope>
    <source>
        <strain evidence="2 3">LMG 25704</strain>
    </source>
</reference>
<protein>
    <recommendedName>
        <fullName evidence="4">G8 domain-containing protein</fullName>
    </recommendedName>
</protein>
<sequence length="756" mass="80495">MYKLILAVLVFVGFTARAQEPGDLAVVGISTTEMMYISLAYIPEGTVLHITERIWNGSSWDPGADGGSGNTTITIGAGGMPANSYILIENLATTPSIATGGNYFSNAVASNGTSFSFDFQGNNTGTCTILTVHSASTFNSDPTGTYIWVIALGNFNVLGSTYGIPENCAVNRSNNANITTTSLSPSGTSASKDEALNYIDSGSNWTNGTTASSLSVPIIASIDLVNTTWNGSSWDNGTPNTSTDAFIAGAYNTATDGALTVGDSLTIQDGVTLTVDDATNSSLLAYGAIHTNTSGTIVLEGSNSGYATIPSSASFSGSGTIQYQIQVNEAGWHHFSAPGTVTLSNISFNNGMSLSYSGATANIYAWDATTSGWVLTSSGANFGSVGYAIYFPSAQLMTIPITATNMNNAQETDALSYHDPAGNPPGNSATGWTTGVEDGWNLVRNPFPEYLDWDLLDNDGANLSNMDAAVYIWDPTAGSGTGAYVSYSSAVGGAFGISPIQAFFVRSSNSSGSLIKPIDSRATSGNEYLGKTETSDIPRFRLTATVDGFTKTHSFAFLKDASTNKDRFDTYAFQGGGNIPFFYSTTADSIRVDNQAWPINFSTIETYLSCFSTKEGANATITLDDDQLTYFPLNIYLLDLHTMNVVDLTAQRSYAFVIDSTAPVQRFRLMTFSTGIEIPEFQVSELAAHNAQDQLVLRLSESSETFTCQLLNWNGQLIHETDVTFSQGEARLPTSKRFEGIVILKNAKEYYVVKVL</sequence>
<dbReference type="OrthoDB" id="1652165at2"/>
<feature type="chain" id="PRO_5027053928" description="G8 domain-containing protein" evidence="1">
    <location>
        <begin position="19"/>
        <end position="756"/>
    </location>
</feature>
<name>A0A6N6RE40_9FLAO</name>
<gene>
    <name evidence="2" type="ORF">F8C67_13370</name>
</gene>
<proteinExistence type="predicted"/>